<protein>
    <recommendedName>
        <fullName evidence="4">SANT domain-containing protein</fullName>
    </recommendedName>
</protein>
<evidence type="ECO:0000313" key="3">
    <source>
        <dbReference type="Proteomes" id="UP000218231"/>
    </source>
</evidence>
<dbReference type="OrthoDB" id="10021571at2759"/>
<evidence type="ECO:0008006" key="4">
    <source>
        <dbReference type="Google" id="ProtNLM"/>
    </source>
</evidence>
<evidence type="ECO:0000256" key="1">
    <source>
        <dbReference type="SAM" id="MobiDB-lite"/>
    </source>
</evidence>
<reference evidence="2 3" key="1">
    <citation type="journal article" date="2017" name="Curr. Biol.">
        <title>Genome architecture and evolution of a unichromosomal asexual nematode.</title>
        <authorList>
            <person name="Fradin H."/>
            <person name="Zegar C."/>
            <person name="Gutwein M."/>
            <person name="Lucas J."/>
            <person name="Kovtun M."/>
            <person name="Corcoran D."/>
            <person name="Baugh L.R."/>
            <person name="Kiontke K."/>
            <person name="Gunsalus K."/>
            <person name="Fitch D.H."/>
            <person name="Piano F."/>
        </authorList>
    </citation>
    <scope>NUCLEOTIDE SEQUENCE [LARGE SCALE GENOMIC DNA]</scope>
    <source>
        <strain evidence="2">PF1309</strain>
    </source>
</reference>
<feature type="region of interest" description="Disordered" evidence="1">
    <location>
        <begin position="166"/>
        <end position="188"/>
    </location>
</feature>
<dbReference type="AlphaFoldDB" id="A0A2A2K507"/>
<dbReference type="GO" id="GO:0016589">
    <property type="term" value="C:NURF complex"/>
    <property type="evidence" value="ECO:0007669"/>
    <property type="project" value="TreeGrafter"/>
</dbReference>
<dbReference type="GO" id="GO:0071339">
    <property type="term" value="C:MLL1 complex"/>
    <property type="evidence" value="ECO:0007669"/>
    <property type="project" value="TreeGrafter"/>
</dbReference>
<dbReference type="PANTHER" id="PTHR21397">
    <property type="entry name" value="CHROMATIN COMPLEXES SUBUNIT BAP18-RELATED"/>
    <property type="match status" value="1"/>
</dbReference>
<comment type="caution">
    <text evidence="2">The sequence shown here is derived from an EMBL/GenBank/DDBJ whole genome shotgun (WGS) entry which is preliminary data.</text>
</comment>
<evidence type="ECO:0000313" key="2">
    <source>
        <dbReference type="EMBL" id="PAV69008.1"/>
    </source>
</evidence>
<dbReference type="Proteomes" id="UP000218231">
    <property type="component" value="Unassembled WGS sequence"/>
</dbReference>
<name>A0A2A2K507_9BILA</name>
<accession>A0A2A2K507</accession>
<feature type="compositionally biased region" description="Polar residues" evidence="1">
    <location>
        <begin position="9"/>
        <end position="18"/>
    </location>
</feature>
<dbReference type="STRING" id="2018661.A0A2A2K507"/>
<feature type="region of interest" description="Disordered" evidence="1">
    <location>
        <begin position="1"/>
        <end position="20"/>
    </location>
</feature>
<sequence length="213" mass="23259">MANRGYIDSAQTSGSGNLLRNDVTPANLAGKVAEVFLTAGHAFQKLGDLTLQLHAANDTDESKWSEYEVDKLKDALSQFASELDQISESVQARTTKHIRTDIKRRHMFGDETQLAKKAYNPIPVADSASSLPTAATSKRIITTANRAQTLNQQRQVIAPKRVTSTQSPNLVPVRGTAPPGYHAVTPDQGPLYMRNTVVSRQPPYYNDVGPAPF</sequence>
<proteinExistence type="predicted"/>
<gene>
    <name evidence="2" type="ORF">WR25_13917</name>
</gene>
<dbReference type="PANTHER" id="PTHR21397:SF2">
    <property type="entry name" value="CHROMATIN COMPLEXES SUBUNIT BAP18"/>
    <property type="match status" value="1"/>
</dbReference>
<organism evidence="2 3">
    <name type="scientific">Diploscapter pachys</name>
    <dbReference type="NCBI Taxonomy" id="2018661"/>
    <lineage>
        <taxon>Eukaryota</taxon>
        <taxon>Metazoa</taxon>
        <taxon>Ecdysozoa</taxon>
        <taxon>Nematoda</taxon>
        <taxon>Chromadorea</taxon>
        <taxon>Rhabditida</taxon>
        <taxon>Rhabditina</taxon>
        <taxon>Rhabditomorpha</taxon>
        <taxon>Rhabditoidea</taxon>
        <taxon>Rhabditidae</taxon>
        <taxon>Diploscapter</taxon>
    </lineage>
</organism>
<keyword evidence="3" id="KW-1185">Reference proteome</keyword>
<dbReference type="EMBL" id="LIAE01009632">
    <property type="protein sequence ID" value="PAV69008.1"/>
    <property type="molecule type" value="Genomic_DNA"/>
</dbReference>